<gene>
    <name evidence="1" type="ORF">GCM10009720_07130</name>
</gene>
<evidence type="ECO:0000313" key="2">
    <source>
        <dbReference type="Proteomes" id="UP001501461"/>
    </source>
</evidence>
<dbReference type="EMBL" id="BAAAMN010000012">
    <property type="protein sequence ID" value="GAA2029827.1"/>
    <property type="molecule type" value="Genomic_DNA"/>
</dbReference>
<comment type="caution">
    <text evidence="1">The sequence shown here is derived from an EMBL/GenBank/DDBJ whole genome shotgun (WGS) entry which is preliminary data.</text>
</comment>
<evidence type="ECO:0000313" key="1">
    <source>
        <dbReference type="EMBL" id="GAA2029827.1"/>
    </source>
</evidence>
<keyword evidence="2" id="KW-1185">Reference proteome</keyword>
<sequence length="48" mass="4947">MSKYGLGIGAGTGAYAVKIWRIGMMGPNATEANAHLILAALKDALDDV</sequence>
<dbReference type="Proteomes" id="UP001501461">
    <property type="component" value="Unassembled WGS sequence"/>
</dbReference>
<proteinExistence type="predicted"/>
<accession>A0ABP5FR72</accession>
<protein>
    <submittedName>
        <fullName evidence="1">Uncharacterized protein</fullName>
    </submittedName>
</protein>
<dbReference type="SUPFAM" id="SSF53383">
    <property type="entry name" value="PLP-dependent transferases"/>
    <property type="match status" value="1"/>
</dbReference>
<organism evidence="1 2">
    <name type="scientific">Yaniella flava</name>
    <dbReference type="NCBI Taxonomy" id="287930"/>
    <lineage>
        <taxon>Bacteria</taxon>
        <taxon>Bacillati</taxon>
        <taxon>Actinomycetota</taxon>
        <taxon>Actinomycetes</taxon>
        <taxon>Micrococcales</taxon>
        <taxon>Micrococcaceae</taxon>
        <taxon>Yaniella</taxon>
    </lineage>
</organism>
<name>A0ABP5FR72_9MICC</name>
<dbReference type="Gene3D" id="3.90.1150.10">
    <property type="entry name" value="Aspartate Aminotransferase, domain 1"/>
    <property type="match status" value="1"/>
</dbReference>
<reference evidence="2" key="1">
    <citation type="journal article" date="2019" name="Int. J. Syst. Evol. Microbiol.">
        <title>The Global Catalogue of Microorganisms (GCM) 10K type strain sequencing project: providing services to taxonomists for standard genome sequencing and annotation.</title>
        <authorList>
            <consortium name="The Broad Institute Genomics Platform"/>
            <consortium name="The Broad Institute Genome Sequencing Center for Infectious Disease"/>
            <person name="Wu L."/>
            <person name="Ma J."/>
        </authorList>
    </citation>
    <scope>NUCLEOTIDE SEQUENCE [LARGE SCALE GENOMIC DNA]</scope>
    <source>
        <strain evidence="2">JCM 13595</strain>
    </source>
</reference>
<dbReference type="InterPro" id="IPR015422">
    <property type="entry name" value="PyrdxlP-dep_Trfase_small"/>
</dbReference>
<dbReference type="InterPro" id="IPR015424">
    <property type="entry name" value="PyrdxlP-dep_Trfase"/>
</dbReference>